<reference evidence="2 3" key="1">
    <citation type="submission" date="2019-01" db="EMBL/GenBank/DDBJ databases">
        <authorList>
            <person name="Chen W.-M."/>
        </authorList>
    </citation>
    <scope>NUCLEOTIDE SEQUENCE [LARGE SCALE GENOMIC DNA]</scope>
    <source>
        <strain evidence="2 3">HPM-16</strain>
    </source>
</reference>
<dbReference type="Proteomes" id="UP000282818">
    <property type="component" value="Unassembled WGS sequence"/>
</dbReference>
<sequence>MRTLIHSITVALLLLASATASAATYYGIEVIIFSRDSSMTDELWPAPQQTPASGFSLAESGYRERSPASFFLKSTSRRIENAAGHRILYHGSWSQPVLKSRNSKPVAIRAGSVMPDGFYEVEGAITVDRGRYLHFKPNLQLRRNVVMADGSTQMITTTLDLPRRMRSKEAHYIDHPLFGMVVYAVPLN</sequence>
<accession>A0A437QD82</accession>
<keyword evidence="1" id="KW-0732">Signal</keyword>
<dbReference type="EMBL" id="SACQ01000001">
    <property type="protein sequence ID" value="RVU32497.1"/>
    <property type="molecule type" value="Genomic_DNA"/>
</dbReference>
<evidence type="ECO:0000313" key="3">
    <source>
        <dbReference type="Proteomes" id="UP000282818"/>
    </source>
</evidence>
<evidence type="ECO:0000313" key="2">
    <source>
        <dbReference type="EMBL" id="RVU32497.1"/>
    </source>
</evidence>
<protein>
    <recommendedName>
        <fullName evidence="4">Peptidoglycan-binding protein CsiV</fullName>
    </recommendedName>
</protein>
<keyword evidence="3" id="KW-1185">Reference proteome</keyword>
<dbReference type="Pfam" id="PF10972">
    <property type="entry name" value="CsiV"/>
    <property type="match status" value="1"/>
</dbReference>
<feature type="signal peptide" evidence="1">
    <location>
        <begin position="1"/>
        <end position="22"/>
    </location>
</feature>
<dbReference type="InterPro" id="IPR021241">
    <property type="entry name" value="CsiV"/>
</dbReference>
<evidence type="ECO:0008006" key="4">
    <source>
        <dbReference type="Google" id="ProtNLM"/>
    </source>
</evidence>
<organism evidence="2 3">
    <name type="scientific">Neptunomonas marina</name>
    <dbReference type="NCBI Taxonomy" id="1815562"/>
    <lineage>
        <taxon>Bacteria</taxon>
        <taxon>Pseudomonadati</taxon>
        <taxon>Pseudomonadota</taxon>
        <taxon>Gammaproteobacteria</taxon>
        <taxon>Oceanospirillales</taxon>
        <taxon>Oceanospirillaceae</taxon>
        <taxon>Neptunomonas</taxon>
    </lineage>
</organism>
<dbReference type="RefSeq" id="WP_127692666.1">
    <property type="nucleotide sequence ID" value="NZ_SACQ01000001.1"/>
</dbReference>
<gene>
    <name evidence="2" type="ORF">EOE65_02275</name>
</gene>
<name>A0A437QD82_9GAMM</name>
<feature type="chain" id="PRO_5019554309" description="Peptidoglycan-binding protein CsiV" evidence="1">
    <location>
        <begin position="23"/>
        <end position="188"/>
    </location>
</feature>
<evidence type="ECO:0000256" key="1">
    <source>
        <dbReference type="SAM" id="SignalP"/>
    </source>
</evidence>
<proteinExistence type="predicted"/>
<dbReference type="AlphaFoldDB" id="A0A437QD82"/>
<comment type="caution">
    <text evidence="2">The sequence shown here is derived from an EMBL/GenBank/DDBJ whole genome shotgun (WGS) entry which is preliminary data.</text>
</comment>